<accession>A0ABW4F9D2</accession>
<comment type="caution">
    <text evidence="1">The sequence shown here is derived from an EMBL/GenBank/DDBJ whole genome shotgun (WGS) entry which is preliminary data.</text>
</comment>
<evidence type="ECO:0008006" key="3">
    <source>
        <dbReference type="Google" id="ProtNLM"/>
    </source>
</evidence>
<dbReference type="Proteomes" id="UP001597114">
    <property type="component" value="Unassembled WGS sequence"/>
</dbReference>
<dbReference type="EMBL" id="JBHUCO010000063">
    <property type="protein sequence ID" value="MFD1523405.1"/>
    <property type="molecule type" value="Genomic_DNA"/>
</dbReference>
<evidence type="ECO:0000313" key="2">
    <source>
        <dbReference type="Proteomes" id="UP001597114"/>
    </source>
</evidence>
<reference evidence="2" key="1">
    <citation type="journal article" date="2019" name="Int. J. Syst. Evol. Microbiol.">
        <title>The Global Catalogue of Microorganisms (GCM) 10K type strain sequencing project: providing services to taxonomists for standard genome sequencing and annotation.</title>
        <authorList>
            <consortium name="The Broad Institute Genomics Platform"/>
            <consortium name="The Broad Institute Genome Sequencing Center for Infectious Disease"/>
            <person name="Wu L."/>
            <person name="Ma J."/>
        </authorList>
    </citation>
    <scope>NUCLEOTIDE SEQUENCE [LARGE SCALE GENOMIC DNA]</scope>
    <source>
        <strain evidence="2">CCM 7043</strain>
    </source>
</reference>
<sequence length="41" mass="4707">MDAVLAMSTMRVHIRSILVKLEVNSQQNAIPIYRETRRHGA</sequence>
<organism evidence="1 2">
    <name type="scientific">Pseudonocardia yunnanensis</name>
    <dbReference type="NCBI Taxonomy" id="58107"/>
    <lineage>
        <taxon>Bacteria</taxon>
        <taxon>Bacillati</taxon>
        <taxon>Actinomycetota</taxon>
        <taxon>Actinomycetes</taxon>
        <taxon>Pseudonocardiales</taxon>
        <taxon>Pseudonocardiaceae</taxon>
        <taxon>Pseudonocardia</taxon>
    </lineage>
</organism>
<evidence type="ECO:0000313" key="1">
    <source>
        <dbReference type="EMBL" id="MFD1523405.1"/>
    </source>
</evidence>
<gene>
    <name evidence="1" type="ORF">ACFSJD_38385</name>
</gene>
<name>A0ABW4F9D2_9PSEU</name>
<proteinExistence type="predicted"/>
<keyword evidence="2" id="KW-1185">Reference proteome</keyword>
<protein>
    <recommendedName>
        <fullName evidence="3">HTH luxR-type domain-containing protein</fullName>
    </recommendedName>
</protein>
<dbReference type="RefSeq" id="WP_344722205.1">
    <property type="nucleotide sequence ID" value="NZ_BAAAUS010000009.1"/>
</dbReference>